<gene>
    <name evidence="6" type="ORF">G4223_10825</name>
</gene>
<comment type="similarity">
    <text evidence="5">Belongs to the 4-toluene sulfonate uptake permease (TSUP) (TC 2.A.102) family.</text>
</comment>
<evidence type="ECO:0000313" key="7">
    <source>
        <dbReference type="Proteomes" id="UP000480684"/>
    </source>
</evidence>
<dbReference type="RefSeq" id="WP_163679121.1">
    <property type="nucleotide sequence ID" value="NZ_JAAIYP010000037.1"/>
</dbReference>
<keyword evidence="2 5" id="KW-0812">Transmembrane</keyword>
<feature type="transmembrane region" description="Helical" evidence="5">
    <location>
        <begin position="240"/>
        <end position="262"/>
    </location>
</feature>
<comment type="caution">
    <text evidence="6">The sequence shown here is derived from an EMBL/GenBank/DDBJ whole genome shotgun (WGS) entry which is preliminary data.</text>
</comment>
<dbReference type="InterPro" id="IPR051598">
    <property type="entry name" value="TSUP/Inactive_protease-like"/>
</dbReference>
<dbReference type="InterPro" id="IPR002781">
    <property type="entry name" value="TM_pro_TauE-like"/>
</dbReference>
<dbReference type="EMBL" id="JAAIYP010000037">
    <property type="protein sequence ID" value="NFV80602.1"/>
    <property type="molecule type" value="Genomic_DNA"/>
</dbReference>
<evidence type="ECO:0000256" key="2">
    <source>
        <dbReference type="ARBA" id="ARBA00022692"/>
    </source>
</evidence>
<evidence type="ECO:0000256" key="3">
    <source>
        <dbReference type="ARBA" id="ARBA00022989"/>
    </source>
</evidence>
<reference evidence="6 7" key="1">
    <citation type="submission" date="2020-02" db="EMBL/GenBank/DDBJ databases">
        <authorList>
            <person name="Dziuba M."/>
            <person name="Kuznetsov B."/>
            <person name="Mardanov A."/>
            <person name="Ravin N."/>
            <person name="Grouzdev D."/>
        </authorList>
    </citation>
    <scope>NUCLEOTIDE SEQUENCE [LARGE SCALE GENOMIC DNA]</scope>
    <source>
        <strain evidence="6 7">SpK</strain>
    </source>
</reference>
<keyword evidence="4 5" id="KW-0472">Membrane</keyword>
<sequence length="304" mass="31823">MSIYLPIAGLSVDVYALLVLGGGVGFLSGLFGVGGGFLLTPLLMFMGIPPAVAVATGANQVVGASVSGLIAHWRRKNVDFRMGLVLLVGGVVGSTIGVALFGWLKSLGQIDLVISLCYVVFLGFIGVTMGWESLMALKRGSGGPATRKRHRHPWPGLPLKMRFPRSGLYISVLMPAAVGMFGGVLSAIMGVGGGFVMVPLMIYILEMPTAVVVGTSLFQILFVTANVTFLQAVHTQTVDAVLMVTLLVGGVVGAQIGARFGVRLRGEQLRLALALIVLAVCLRLTFDLVVTPDDLFTLEAATPG</sequence>
<dbReference type="GO" id="GO:0005886">
    <property type="term" value="C:plasma membrane"/>
    <property type="evidence" value="ECO:0007669"/>
    <property type="project" value="UniProtKB-SubCell"/>
</dbReference>
<evidence type="ECO:0000256" key="5">
    <source>
        <dbReference type="RuleBase" id="RU363041"/>
    </source>
</evidence>
<proteinExistence type="inferred from homology"/>
<name>A0A7C9QU73_9PROT</name>
<keyword evidence="3 5" id="KW-1133">Transmembrane helix</keyword>
<keyword evidence="7" id="KW-1185">Reference proteome</keyword>
<dbReference type="Proteomes" id="UP000480684">
    <property type="component" value="Unassembled WGS sequence"/>
</dbReference>
<feature type="transmembrane region" description="Helical" evidence="5">
    <location>
        <begin position="110"/>
        <end position="131"/>
    </location>
</feature>
<feature type="transmembrane region" description="Helical" evidence="5">
    <location>
        <begin position="12"/>
        <end position="39"/>
    </location>
</feature>
<feature type="transmembrane region" description="Helical" evidence="5">
    <location>
        <begin position="51"/>
        <end position="71"/>
    </location>
</feature>
<feature type="transmembrane region" description="Helical" evidence="5">
    <location>
        <begin position="269"/>
        <end position="286"/>
    </location>
</feature>
<evidence type="ECO:0000256" key="1">
    <source>
        <dbReference type="ARBA" id="ARBA00004141"/>
    </source>
</evidence>
<feature type="transmembrane region" description="Helical" evidence="5">
    <location>
        <begin position="83"/>
        <end position="104"/>
    </location>
</feature>
<dbReference type="PANTHER" id="PTHR43701:SF12">
    <property type="entry name" value="MEMBRANE TRANSPORTER PROTEIN YTNM-RELATED"/>
    <property type="match status" value="1"/>
</dbReference>
<dbReference type="PANTHER" id="PTHR43701">
    <property type="entry name" value="MEMBRANE TRANSPORTER PROTEIN MJ0441-RELATED"/>
    <property type="match status" value="1"/>
</dbReference>
<evidence type="ECO:0000313" key="6">
    <source>
        <dbReference type="EMBL" id="NFV80602.1"/>
    </source>
</evidence>
<protein>
    <recommendedName>
        <fullName evidence="5">Probable membrane transporter protein</fullName>
    </recommendedName>
</protein>
<feature type="transmembrane region" description="Helical" evidence="5">
    <location>
        <begin position="212"/>
        <end position="234"/>
    </location>
</feature>
<comment type="subcellular location">
    <subcellularLocation>
        <location evidence="5">Cell membrane</location>
        <topology evidence="5">Multi-pass membrane protein</topology>
    </subcellularLocation>
    <subcellularLocation>
        <location evidence="1">Membrane</location>
        <topology evidence="1">Multi-pass membrane protein</topology>
    </subcellularLocation>
</comment>
<keyword evidence="5" id="KW-1003">Cell membrane</keyword>
<dbReference type="Pfam" id="PF01925">
    <property type="entry name" value="TauE"/>
    <property type="match status" value="1"/>
</dbReference>
<dbReference type="AlphaFoldDB" id="A0A7C9QU73"/>
<accession>A0A7C9QU73</accession>
<organism evidence="6 7">
    <name type="scientific">Magnetospirillum aberrantis SpK</name>
    <dbReference type="NCBI Taxonomy" id="908842"/>
    <lineage>
        <taxon>Bacteria</taxon>
        <taxon>Pseudomonadati</taxon>
        <taxon>Pseudomonadota</taxon>
        <taxon>Alphaproteobacteria</taxon>
        <taxon>Rhodospirillales</taxon>
        <taxon>Rhodospirillaceae</taxon>
        <taxon>Magnetospirillum</taxon>
    </lineage>
</organism>
<evidence type="ECO:0000256" key="4">
    <source>
        <dbReference type="ARBA" id="ARBA00023136"/>
    </source>
</evidence>